<feature type="transmembrane region" description="Helical" evidence="1">
    <location>
        <begin position="164"/>
        <end position="183"/>
    </location>
</feature>
<name>A0A8J4H7R9_9BACL</name>
<evidence type="ECO:0000313" key="2">
    <source>
        <dbReference type="EMBL" id="GIQ71455.1"/>
    </source>
</evidence>
<proteinExistence type="predicted"/>
<keyword evidence="3" id="KW-1185">Reference proteome</keyword>
<feature type="transmembrane region" description="Helical" evidence="1">
    <location>
        <begin position="28"/>
        <end position="47"/>
    </location>
</feature>
<keyword evidence="1" id="KW-1133">Transmembrane helix</keyword>
<keyword evidence="1" id="KW-0812">Transmembrane</keyword>
<evidence type="ECO:0000313" key="3">
    <source>
        <dbReference type="Proteomes" id="UP000677918"/>
    </source>
</evidence>
<protein>
    <submittedName>
        <fullName evidence="2">Uncharacterized protein</fullName>
    </submittedName>
</protein>
<reference evidence="2" key="1">
    <citation type="submission" date="2021-04" db="EMBL/GenBank/DDBJ databases">
        <title>Draft genome sequence of Xylanibacillus composti strain K13.</title>
        <authorList>
            <person name="Uke A."/>
            <person name="Chhe C."/>
            <person name="Baramee S."/>
            <person name="Kosugi A."/>
        </authorList>
    </citation>
    <scope>NUCLEOTIDE SEQUENCE</scope>
    <source>
        <strain evidence="2">K13</strain>
    </source>
</reference>
<evidence type="ECO:0000256" key="1">
    <source>
        <dbReference type="SAM" id="Phobius"/>
    </source>
</evidence>
<comment type="caution">
    <text evidence="2">The sequence shown here is derived from an EMBL/GenBank/DDBJ whole genome shotgun (WGS) entry which is preliminary data.</text>
</comment>
<feature type="transmembrane region" description="Helical" evidence="1">
    <location>
        <begin position="94"/>
        <end position="114"/>
    </location>
</feature>
<feature type="transmembrane region" description="Helical" evidence="1">
    <location>
        <begin position="5"/>
        <end position="22"/>
    </location>
</feature>
<accession>A0A8J4H7R9</accession>
<dbReference type="Proteomes" id="UP000677918">
    <property type="component" value="Unassembled WGS sequence"/>
</dbReference>
<keyword evidence="1" id="KW-0472">Membrane</keyword>
<feature type="transmembrane region" description="Helical" evidence="1">
    <location>
        <begin position="54"/>
        <end position="82"/>
    </location>
</feature>
<feature type="transmembrane region" description="Helical" evidence="1">
    <location>
        <begin position="135"/>
        <end position="152"/>
    </location>
</feature>
<organism evidence="2 3">
    <name type="scientific">Xylanibacillus composti</name>
    <dbReference type="NCBI Taxonomy" id="1572762"/>
    <lineage>
        <taxon>Bacteria</taxon>
        <taxon>Bacillati</taxon>
        <taxon>Bacillota</taxon>
        <taxon>Bacilli</taxon>
        <taxon>Bacillales</taxon>
        <taxon>Paenibacillaceae</taxon>
        <taxon>Xylanibacillus</taxon>
    </lineage>
</organism>
<sequence length="194" mass="22774">MKEHLGKVLIISLLFGFFNYQLRVVYELHSYIMFFQLVVWVLVFLCFPIRHWYYAIVMAVSGCIIFSVLQLIAYGAFVMAGFPLLDEVDPKSPSLFLAQAITDILTFGLCYVLYRYKIGFLFTALNVRTSPRQRIQFILVIIVLAALIQLIYNLVFSKQVHDAYFMFTFINLFIALLLLRYVYRREVEAYQGKR</sequence>
<gene>
    <name evidence="2" type="ORF">XYCOK13_42790</name>
</gene>
<dbReference type="EMBL" id="BOVK01000093">
    <property type="protein sequence ID" value="GIQ71455.1"/>
    <property type="molecule type" value="Genomic_DNA"/>
</dbReference>
<dbReference type="AlphaFoldDB" id="A0A8J4H7R9"/>